<evidence type="ECO:0000313" key="1">
    <source>
        <dbReference type="EMBL" id="SFE60904.1"/>
    </source>
</evidence>
<organism evidence="1 2">
    <name type="scientific">Paenibacillus catalpae</name>
    <dbReference type="NCBI Taxonomy" id="1045775"/>
    <lineage>
        <taxon>Bacteria</taxon>
        <taxon>Bacillati</taxon>
        <taxon>Bacillota</taxon>
        <taxon>Bacilli</taxon>
        <taxon>Bacillales</taxon>
        <taxon>Paenibacillaceae</taxon>
        <taxon>Paenibacillus</taxon>
    </lineage>
</organism>
<evidence type="ECO:0000313" key="2">
    <source>
        <dbReference type="Proteomes" id="UP000198855"/>
    </source>
</evidence>
<keyword evidence="2" id="KW-1185">Reference proteome</keyword>
<accession>A0A1I2BXZ7</accession>
<dbReference type="AlphaFoldDB" id="A0A1I2BXZ7"/>
<sequence>MARQYIDIEGFDAFSELIKEIKLTDESDDWTYFEHVIEDFEVEGLDIEKLKEMANIALKVYQSF</sequence>
<dbReference type="RefSeq" id="WP_091187707.1">
    <property type="nucleotide sequence ID" value="NZ_FOMT01000003.1"/>
</dbReference>
<dbReference type="Proteomes" id="UP000198855">
    <property type="component" value="Unassembled WGS sequence"/>
</dbReference>
<dbReference type="OrthoDB" id="2621139at2"/>
<gene>
    <name evidence="1" type="ORF">SAMN05216378_3711</name>
</gene>
<proteinExistence type="predicted"/>
<dbReference type="EMBL" id="FOMT01000003">
    <property type="protein sequence ID" value="SFE60904.1"/>
    <property type="molecule type" value="Genomic_DNA"/>
</dbReference>
<name>A0A1I2BXZ7_9BACL</name>
<protein>
    <submittedName>
        <fullName evidence="1">Uncharacterized protein</fullName>
    </submittedName>
</protein>
<reference evidence="2" key="1">
    <citation type="submission" date="2016-10" db="EMBL/GenBank/DDBJ databases">
        <authorList>
            <person name="Varghese N."/>
            <person name="Submissions S."/>
        </authorList>
    </citation>
    <scope>NUCLEOTIDE SEQUENCE [LARGE SCALE GENOMIC DNA]</scope>
    <source>
        <strain evidence="2">CGMCC 1.10784</strain>
    </source>
</reference>